<dbReference type="AlphaFoldDB" id="A0A167UZH6"/>
<feature type="region of interest" description="Disordered" evidence="1">
    <location>
        <begin position="1"/>
        <end position="30"/>
    </location>
</feature>
<evidence type="ECO:0000313" key="3">
    <source>
        <dbReference type="Proteomes" id="UP000242877"/>
    </source>
</evidence>
<dbReference type="EMBL" id="AZGZ01000047">
    <property type="protein sequence ID" value="KZZ86816.1"/>
    <property type="molecule type" value="Genomic_DNA"/>
</dbReference>
<name>A0A167UZH6_9EURO</name>
<keyword evidence="3" id="KW-1185">Reference proteome</keyword>
<evidence type="ECO:0000256" key="1">
    <source>
        <dbReference type="SAM" id="MobiDB-lite"/>
    </source>
</evidence>
<evidence type="ECO:0000313" key="2">
    <source>
        <dbReference type="EMBL" id="KZZ86816.1"/>
    </source>
</evidence>
<gene>
    <name evidence="2" type="ORF">AAP_06218</name>
</gene>
<dbReference type="VEuPathDB" id="FungiDB:AAP_06218"/>
<dbReference type="Proteomes" id="UP000242877">
    <property type="component" value="Unassembled WGS sequence"/>
</dbReference>
<protein>
    <submittedName>
        <fullName evidence="2">Uncharacterized protein</fullName>
    </submittedName>
</protein>
<reference evidence="2 3" key="1">
    <citation type="journal article" date="2016" name="Genome Biol. Evol.">
        <title>Divergent and convergent evolution of fungal pathogenicity.</title>
        <authorList>
            <person name="Shang Y."/>
            <person name="Xiao G."/>
            <person name="Zheng P."/>
            <person name="Cen K."/>
            <person name="Zhan S."/>
            <person name="Wang C."/>
        </authorList>
    </citation>
    <scope>NUCLEOTIDE SEQUENCE [LARGE SCALE GENOMIC DNA]</scope>
    <source>
        <strain evidence="2 3">ARSEF 7405</strain>
    </source>
</reference>
<organism evidence="2 3">
    <name type="scientific">Ascosphaera apis ARSEF 7405</name>
    <dbReference type="NCBI Taxonomy" id="392613"/>
    <lineage>
        <taxon>Eukaryota</taxon>
        <taxon>Fungi</taxon>
        <taxon>Dikarya</taxon>
        <taxon>Ascomycota</taxon>
        <taxon>Pezizomycotina</taxon>
        <taxon>Eurotiomycetes</taxon>
        <taxon>Eurotiomycetidae</taxon>
        <taxon>Onygenales</taxon>
        <taxon>Ascosphaeraceae</taxon>
        <taxon>Ascosphaera</taxon>
    </lineage>
</organism>
<comment type="caution">
    <text evidence="2">The sequence shown here is derived from an EMBL/GenBank/DDBJ whole genome shotgun (WGS) entry which is preliminary data.</text>
</comment>
<sequence>MSTNMSSSPKHRPGTWEVFPRNRSDSSFSRSNVDVSELKAMQKNIMTASHREKFTKRDVSLDSLVEEIETFRRSIRTDAIFGSIKYRSSLRIDSWTPSIKWCAQIPQC</sequence>
<proteinExistence type="predicted"/>
<accession>A0A167UZH6</accession>